<dbReference type="PANTHER" id="PTHR34070">
    <property type="entry name" value="ARMADILLO-TYPE FOLD"/>
    <property type="match status" value="1"/>
</dbReference>
<gene>
    <name evidence="1" type="ORF">SAMN02745176_02525</name>
</gene>
<dbReference type="InterPro" id="IPR016024">
    <property type="entry name" value="ARM-type_fold"/>
</dbReference>
<dbReference type="EMBL" id="FQZS01000017">
    <property type="protein sequence ID" value="SHJ13758.1"/>
    <property type="molecule type" value="Genomic_DNA"/>
</dbReference>
<organism evidence="1 2">
    <name type="scientific">Lutispora thermophila DSM 19022</name>
    <dbReference type="NCBI Taxonomy" id="1122184"/>
    <lineage>
        <taxon>Bacteria</taxon>
        <taxon>Bacillati</taxon>
        <taxon>Bacillota</taxon>
        <taxon>Clostridia</taxon>
        <taxon>Lutisporales</taxon>
        <taxon>Lutisporaceae</taxon>
        <taxon>Lutispora</taxon>
    </lineage>
</organism>
<dbReference type="SUPFAM" id="SSF48371">
    <property type="entry name" value="ARM repeat"/>
    <property type="match status" value="1"/>
</dbReference>
<dbReference type="Pfam" id="PF08713">
    <property type="entry name" value="DNA_alkylation"/>
    <property type="match status" value="1"/>
</dbReference>
<protein>
    <submittedName>
        <fullName evidence="1">3-methyladenine DNA glycosylase AlkD</fullName>
    </submittedName>
</protein>
<dbReference type="PANTHER" id="PTHR34070:SF1">
    <property type="entry name" value="DNA ALKYLATION REPAIR PROTEIN"/>
    <property type="match status" value="1"/>
</dbReference>
<name>A0A1M6GUV0_9FIRM</name>
<dbReference type="Proteomes" id="UP000184442">
    <property type="component" value="Unassembled WGS sequence"/>
</dbReference>
<keyword evidence="2" id="KW-1185">Reference proteome</keyword>
<dbReference type="STRING" id="1122184.SAMN02745176_02525"/>
<dbReference type="Gene3D" id="1.20.1660.10">
    <property type="entry name" value="Hypothetical protein (EF3068)"/>
    <property type="match status" value="1"/>
</dbReference>
<sequence>MINNIISALYENADSEKALQMAAYMKDNFSFLGIQKPKRQQITKEFIKEAKKGKAVDWDVVDMLWNLPEREFQYLAVDYLIALKDYVKDEDIEKIEKLITTKSWWDTVDAIASIIVGEMCRKYPELIEKNIMDWAESSNTWLARTAILFQLRYKENTDTDLLSKIIKKNSEEKDFLSPKQSVGF</sequence>
<reference evidence="1 2" key="1">
    <citation type="submission" date="2016-11" db="EMBL/GenBank/DDBJ databases">
        <authorList>
            <person name="Jaros S."/>
            <person name="Januszkiewicz K."/>
            <person name="Wedrychowicz H."/>
        </authorList>
    </citation>
    <scope>NUCLEOTIDE SEQUENCE [LARGE SCALE GENOMIC DNA]</scope>
    <source>
        <strain evidence="1 2">DSM 19022</strain>
    </source>
</reference>
<evidence type="ECO:0000313" key="2">
    <source>
        <dbReference type="Proteomes" id="UP000184442"/>
    </source>
</evidence>
<proteinExistence type="predicted"/>
<dbReference type="InterPro" id="IPR014825">
    <property type="entry name" value="DNA_alkylation"/>
</dbReference>
<accession>A0A1M6GUV0</accession>
<dbReference type="AlphaFoldDB" id="A0A1M6GUV0"/>
<dbReference type="Gene3D" id="1.25.40.290">
    <property type="entry name" value="ARM repeat domains"/>
    <property type="match status" value="1"/>
</dbReference>
<evidence type="ECO:0000313" key="1">
    <source>
        <dbReference type="EMBL" id="SHJ13758.1"/>
    </source>
</evidence>